<dbReference type="GO" id="GO:0004500">
    <property type="term" value="F:dopamine beta-monooxygenase activity"/>
    <property type="evidence" value="ECO:0007669"/>
    <property type="project" value="InterPro"/>
</dbReference>
<dbReference type="InterPro" id="IPR024548">
    <property type="entry name" value="Cu2_monoox_C"/>
</dbReference>
<protein>
    <recommendedName>
        <fullName evidence="3">Copper type II ascorbate-dependent monooxygenase C-terminal domain-containing protein</fullName>
    </recommendedName>
</protein>
<dbReference type="AlphaFoldDB" id="A0A7S2PET8"/>
<gene>
    <name evidence="4" type="ORF">SMAR0320_LOCUS7996</name>
</gene>
<feature type="domain" description="Copper type II ascorbate-dependent monooxygenase C-terminal" evidence="3">
    <location>
        <begin position="110"/>
        <end position="222"/>
    </location>
</feature>
<dbReference type="InterPro" id="IPR008977">
    <property type="entry name" value="PHM/PNGase_F_dom_sf"/>
</dbReference>
<evidence type="ECO:0000259" key="3">
    <source>
        <dbReference type="Pfam" id="PF03712"/>
    </source>
</evidence>
<dbReference type="PANTHER" id="PTHR10157">
    <property type="entry name" value="DOPAMINE BETA HYDROXYLASE RELATED"/>
    <property type="match status" value="1"/>
</dbReference>
<evidence type="ECO:0000256" key="1">
    <source>
        <dbReference type="ARBA" id="ARBA00023157"/>
    </source>
</evidence>
<dbReference type="Pfam" id="PF03712">
    <property type="entry name" value="Cu2_monoox_C"/>
    <property type="match status" value="1"/>
</dbReference>
<dbReference type="InterPro" id="IPR014784">
    <property type="entry name" value="Cu2_ascorb_mOase-like_C"/>
</dbReference>
<name>A0A7S2PET8_9STRA</name>
<accession>A0A7S2PET8</accession>
<dbReference type="InterPro" id="IPR036939">
    <property type="entry name" value="Cu2_ascorb_mOase_N_sf"/>
</dbReference>
<dbReference type="GO" id="GO:0005507">
    <property type="term" value="F:copper ion binding"/>
    <property type="evidence" value="ECO:0007669"/>
    <property type="project" value="InterPro"/>
</dbReference>
<dbReference type="InterPro" id="IPR000945">
    <property type="entry name" value="DBH-like"/>
</dbReference>
<sequence length="389" mass="43711">MEAGIPMGYGNENVDSSSSSNDGGGYKAFRLEVHYHNPHRRDGMLDQSGVRIYYSIKKREHVAGLMLLGDYMLKLRGSYTVGAATNDKDANSTTAIVASSSKEFGYGMKHSFYCPSSCFSKERLGRNSVVTVFREVLHMHKSGERMTNIHMDSNGTILRASEANYFDFSRGAGYGSRVNLPYQINEGDSFVTSCYFAKRGTTWGSSSGDEMCQTFMWYYPQEEDFSLSCGYADALTRKANDTLDPLGCEVSYDRKQVPFDMERVKLNELCQATEASKRPISIFDSTVDTRQEWPSLAQLVNRWKQSRMPVEPSTNLTTPSSITKAKSTQATLQEDCRLCPNGQRPTHPDTVIEGFSWTCDELDAAIPVLYTEPELLFFSIFDVPKCEDY</sequence>
<reference evidence="4" key="1">
    <citation type="submission" date="2021-01" db="EMBL/GenBank/DDBJ databases">
        <authorList>
            <person name="Corre E."/>
            <person name="Pelletier E."/>
            <person name="Niang G."/>
            <person name="Scheremetjew M."/>
            <person name="Finn R."/>
            <person name="Kale V."/>
            <person name="Holt S."/>
            <person name="Cochrane G."/>
            <person name="Meng A."/>
            <person name="Brown T."/>
            <person name="Cohen L."/>
        </authorList>
    </citation>
    <scope>NUCLEOTIDE SEQUENCE</scope>
    <source>
        <strain evidence="4">SM1012Den-03</strain>
    </source>
</reference>
<dbReference type="PANTHER" id="PTHR10157:SF23">
    <property type="entry name" value="MOXD1 HOMOLOG 1"/>
    <property type="match status" value="1"/>
</dbReference>
<keyword evidence="1" id="KW-1015">Disulfide bond</keyword>
<evidence type="ECO:0000256" key="2">
    <source>
        <dbReference type="SAM" id="MobiDB-lite"/>
    </source>
</evidence>
<dbReference type="SUPFAM" id="SSF49742">
    <property type="entry name" value="PHM/PNGase F"/>
    <property type="match status" value="2"/>
</dbReference>
<organism evidence="4">
    <name type="scientific">Skeletonema marinoi</name>
    <dbReference type="NCBI Taxonomy" id="267567"/>
    <lineage>
        <taxon>Eukaryota</taxon>
        <taxon>Sar</taxon>
        <taxon>Stramenopiles</taxon>
        <taxon>Ochrophyta</taxon>
        <taxon>Bacillariophyta</taxon>
        <taxon>Coscinodiscophyceae</taxon>
        <taxon>Thalassiosirophycidae</taxon>
        <taxon>Thalassiosirales</taxon>
        <taxon>Skeletonemataceae</taxon>
        <taxon>Skeletonema</taxon>
        <taxon>Skeletonema marinoi-dohrnii complex</taxon>
    </lineage>
</organism>
<feature type="region of interest" description="Disordered" evidence="2">
    <location>
        <begin position="1"/>
        <end position="22"/>
    </location>
</feature>
<dbReference type="EMBL" id="HBGZ01011109">
    <property type="protein sequence ID" value="CAD9593911.1"/>
    <property type="molecule type" value="Transcribed_RNA"/>
</dbReference>
<proteinExistence type="predicted"/>
<dbReference type="Gene3D" id="2.60.120.310">
    <property type="entry name" value="Copper type II, ascorbate-dependent monooxygenase, N-terminal domain"/>
    <property type="match status" value="1"/>
</dbReference>
<dbReference type="Gene3D" id="2.60.120.230">
    <property type="match status" value="1"/>
</dbReference>
<evidence type="ECO:0000313" key="4">
    <source>
        <dbReference type="EMBL" id="CAD9593911.1"/>
    </source>
</evidence>